<protein>
    <recommendedName>
        <fullName evidence="5">DUF4366 domain-containing protein</fullName>
    </recommendedName>
</protein>
<reference evidence="3 4" key="1">
    <citation type="journal article" date="2016" name="Nat. Commun.">
        <title>Thousands of microbial genomes shed light on interconnected biogeochemical processes in an aquifer system.</title>
        <authorList>
            <person name="Anantharaman K."/>
            <person name="Brown C.T."/>
            <person name="Hug L.A."/>
            <person name="Sharon I."/>
            <person name="Castelle C.J."/>
            <person name="Probst A.J."/>
            <person name="Thomas B.C."/>
            <person name="Singh A."/>
            <person name="Wilkins M.J."/>
            <person name="Karaoz U."/>
            <person name="Brodie E.L."/>
            <person name="Williams K.H."/>
            <person name="Hubbard S.S."/>
            <person name="Banfield J.F."/>
        </authorList>
    </citation>
    <scope>NUCLEOTIDE SEQUENCE [LARGE SCALE GENOMIC DNA]</scope>
</reference>
<dbReference type="Proteomes" id="UP000176568">
    <property type="component" value="Unassembled WGS sequence"/>
</dbReference>
<evidence type="ECO:0000313" key="3">
    <source>
        <dbReference type="EMBL" id="OGC88101.1"/>
    </source>
</evidence>
<proteinExistence type="predicted"/>
<evidence type="ECO:0000256" key="2">
    <source>
        <dbReference type="SAM" id="Phobius"/>
    </source>
</evidence>
<dbReference type="AlphaFoldDB" id="A0A1F4Y2G9"/>
<keyword evidence="2" id="KW-0472">Membrane</keyword>
<evidence type="ECO:0000313" key="4">
    <source>
        <dbReference type="Proteomes" id="UP000176568"/>
    </source>
</evidence>
<dbReference type="EMBL" id="MEXB01000012">
    <property type="protein sequence ID" value="OGC88101.1"/>
    <property type="molecule type" value="Genomic_DNA"/>
</dbReference>
<dbReference type="STRING" id="1797247.A2419_01350"/>
<accession>A0A1F4Y2G9</accession>
<keyword evidence="2" id="KW-1133">Transmembrane helix</keyword>
<gene>
    <name evidence="3" type="ORF">A2419_01350</name>
</gene>
<feature type="transmembrane region" description="Helical" evidence="2">
    <location>
        <begin position="81"/>
        <end position="104"/>
    </location>
</feature>
<sequence>MVNQQLLDYIKEQLAAGVAKDAIQQALVGQGWNVTDITETFAALVPQPAPAAAPVPQPAPPTMAPIQSSVSEPVTKPQSHLMLWILILVLLVASAGGAAAYYYYFMMQPMSQVEQTVDQDAAMLDTDASAEATTTSNPVTDVTPAVNPADDTNPFTTQSNDNDYQNPF</sequence>
<feature type="region of interest" description="Disordered" evidence="1">
    <location>
        <begin position="130"/>
        <end position="168"/>
    </location>
</feature>
<name>A0A1F4Y2G9_9BACT</name>
<organism evidence="3 4">
    <name type="scientific">Candidatus Adlerbacteria bacterium RIFOXYC1_FULL_48_26</name>
    <dbReference type="NCBI Taxonomy" id="1797247"/>
    <lineage>
        <taxon>Bacteria</taxon>
        <taxon>Candidatus Adleribacteriota</taxon>
    </lineage>
</organism>
<evidence type="ECO:0000256" key="1">
    <source>
        <dbReference type="SAM" id="MobiDB-lite"/>
    </source>
</evidence>
<comment type="caution">
    <text evidence="3">The sequence shown here is derived from an EMBL/GenBank/DDBJ whole genome shotgun (WGS) entry which is preliminary data.</text>
</comment>
<keyword evidence="2" id="KW-0812">Transmembrane</keyword>
<evidence type="ECO:0008006" key="5">
    <source>
        <dbReference type="Google" id="ProtNLM"/>
    </source>
</evidence>
<feature type="compositionally biased region" description="Polar residues" evidence="1">
    <location>
        <begin position="153"/>
        <end position="168"/>
    </location>
</feature>